<keyword evidence="3" id="KW-0963">Cytoplasm</keyword>
<dbReference type="CDD" id="cd16098">
    <property type="entry name" value="FliS"/>
    <property type="match status" value="1"/>
</dbReference>
<dbReference type="AlphaFoldDB" id="A0A383EYE2"/>
<keyword evidence="4" id="KW-1005">Bacterial flagellum biogenesis</keyword>
<dbReference type="NCBIfam" id="TIGR00208">
    <property type="entry name" value="fliS"/>
    <property type="match status" value="1"/>
</dbReference>
<dbReference type="PANTHER" id="PTHR34773:SF1">
    <property type="entry name" value="FLAGELLAR SECRETION CHAPERONE FLIS"/>
    <property type="match status" value="1"/>
</dbReference>
<dbReference type="Gene3D" id="1.20.120.340">
    <property type="entry name" value="Flagellar protein FliS"/>
    <property type="match status" value="1"/>
</dbReference>
<proteinExistence type="inferred from homology"/>
<evidence type="ECO:0000313" key="7">
    <source>
        <dbReference type="EMBL" id="SVE61907.1"/>
    </source>
</evidence>
<evidence type="ECO:0000256" key="1">
    <source>
        <dbReference type="ARBA" id="ARBA00004514"/>
    </source>
</evidence>
<dbReference type="EMBL" id="UINC01229975">
    <property type="protein sequence ID" value="SVE61907.1"/>
    <property type="molecule type" value="Genomic_DNA"/>
</dbReference>
<feature type="region of interest" description="Disordered" evidence="6">
    <location>
        <begin position="129"/>
        <end position="153"/>
    </location>
</feature>
<dbReference type="PANTHER" id="PTHR34773">
    <property type="entry name" value="FLAGELLAR SECRETION CHAPERONE FLIS"/>
    <property type="match status" value="1"/>
</dbReference>
<evidence type="ECO:0008006" key="8">
    <source>
        <dbReference type="Google" id="ProtNLM"/>
    </source>
</evidence>
<accession>A0A383EYE2</accession>
<protein>
    <recommendedName>
        <fullName evidence="8">Flagellar secretion chaperone FliS</fullName>
    </recommendedName>
</protein>
<feature type="compositionally biased region" description="Basic and acidic residues" evidence="6">
    <location>
        <begin position="143"/>
        <end position="153"/>
    </location>
</feature>
<sequence>MQNSTYGKYQKMQVETADKGALLLMLYDGLILALKKMQNVLGAETVDQGTLAEEAFRARGILYELMGALDDKHNKELTSNLYSLYEYFLHQVGETITQSDPTLLDDVIQQLQELREAWATAVQDNRAEKTYGTDKATASTGEPSKRSEKTITA</sequence>
<dbReference type="Pfam" id="PF02561">
    <property type="entry name" value="FliS"/>
    <property type="match status" value="1"/>
</dbReference>
<dbReference type="GO" id="GO:0044780">
    <property type="term" value="P:bacterial-type flagellum assembly"/>
    <property type="evidence" value="ECO:0007669"/>
    <property type="project" value="InterPro"/>
</dbReference>
<dbReference type="GO" id="GO:0071973">
    <property type="term" value="P:bacterial-type flagellum-dependent cell motility"/>
    <property type="evidence" value="ECO:0007669"/>
    <property type="project" value="TreeGrafter"/>
</dbReference>
<evidence type="ECO:0000256" key="4">
    <source>
        <dbReference type="ARBA" id="ARBA00022795"/>
    </source>
</evidence>
<evidence type="ECO:0000256" key="3">
    <source>
        <dbReference type="ARBA" id="ARBA00022490"/>
    </source>
</evidence>
<gene>
    <name evidence="7" type="ORF">METZ01_LOCUS514761</name>
</gene>
<keyword evidence="5" id="KW-0143">Chaperone</keyword>
<organism evidence="7">
    <name type="scientific">marine metagenome</name>
    <dbReference type="NCBI Taxonomy" id="408172"/>
    <lineage>
        <taxon>unclassified sequences</taxon>
        <taxon>metagenomes</taxon>
        <taxon>ecological metagenomes</taxon>
    </lineage>
</organism>
<evidence type="ECO:0000256" key="2">
    <source>
        <dbReference type="ARBA" id="ARBA00008787"/>
    </source>
</evidence>
<evidence type="ECO:0000256" key="6">
    <source>
        <dbReference type="SAM" id="MobiDB-lite"/>
    </source>
</evidence>
<dbReference type="InterPro" id="IPR003713">
    <property type="entry name" value="FliS"/>
</dbReference>
<dbReference type="GO" id="GO:0005829">
    <property type="term" value="C:cytosol"/>
    <property type="evidence" value="ECO:0007669"/>
    <property type="project" value="UniProtKB-SubCell"/>
</dbReference>
<reference evidence="7" key="1">
    <citation type="submission" date="2018-05" db="EMBL/GenBank/DDBJ databases">
        <authorList>
            <person name="Lanie J.A."/>
            <person name="Ng W.-L."/>
            <person name="Kazmierczak K.M."/>
            <person name="Andrzejewski T.M."/>
            <person name="Davidsen T.M."/>
            <person name="Wayne K.J."/>
            <person name="Tettelin H."/>
            <person name="Glass J.I."/>
            <person name="Rusch D."/>
            <person name="Podicherti R."/>
            <person name="Tsui H.-C.T."/>
            <person name="Winkler M.E."/>
        </authorList>
    </citation>
    <scope>NUCLEOTIDE SEQUENCE</scope>
</reference>
<name>A0A383EYE2_9ZZZZ</name>
<comment type="subcellular location">
    <subcellularLocation>
        <location evidence="1">Cytoplasm</location>
        <location evidence="1">Cytosol</location>
    </subcellularLocation>
</comment>
<dbReference type="InterPro" id="IPR036584">
    <property type="entry name" value="FliS_sf"/>
</dbReference>
<comment type="similarity">
    <text evidence="2">Belongs to the FliS family.</text>
</comment>
<evidence type="ECO:0000256" key="5">
    <source>
        <dbReference type="ARBA" id="ARBA00023186"/>
    </source>
</evidence>
<dbReference type="SUPFAM" id="SSF101116">
    <property type="entry name" value="Flagellar export chaperone FliS"/>
    <property type="match status" value="1"/>
</dbReference>